<protein>
    <submittedName>
        <fullName evidence="4">PH domain-containing protein</fullName>
    </submittedName>
</protein>
<proteinExistence type="predicted"/>
<sequence length="279" mass="30728">MGSEQGGKFPEASTGMSEVCDLQQGRKNGSSYIVYSLLIQELLAVYLQLDGFSAEQAHDWVDEVIRIAQQPQTVPEQISAWILTRYGGQTDLGPGMTTRTPTRTSATHTSPLQPSSPFQLTDDWTQVDQFASRASSATLRLMAAFAGITATAAYLNEQIRLNDQADMAALLQSKLLGRWTRNLLLVPGRRLLRYGLVYKVPLPPRAFASNTDDTLASPTNFARSTAHLCPKTPMSLDLGLLSHERNAFTISCRDVSFTVDLDDRATAETWVQSLQMAIK</sequence>
<evidence type="ECO:0000256" key="1">
    <source>
        <dbReference type="SAM" id="MobiDB-lite"/>
    </source>
</evidence>
<reference evidence="4" key="1">
    <citation type="submission" date="2016-06" db="UniProtKB">
        <authorList>
            <consortium name="WormBaseParasite"/>
        </authorList>
    </citation>
    <scope>IDENTIFICATION</scope>
</reference>
<dbReference type="Proteomes" id="UP000272942">
    <property type="component" value="Unassembled WGS sequence"/>
</dbReference>
<feature type="region of interest" description="Disordered" evidence="1">
    <location>
        <begin position="92"/>
        <end position="115"/>
    </location>
</feature>
<evidence type="ECO:0000313" key="3">
    <source>
        <dbReference type="Proteomes" id="UP000272942"/>
    </source>
</evidence>
<reference evidence="2 3" key="2">
    <citation type="submission" date="2018-11" db="EMBL/GenBank/DDBJ databases">
        <authorList>
            <consortium name="Pathogen Informatics"/>
        </authorList>
    </citation>
    <scope>NUCLEOTIDE SEQUENCE [LARGE SCALE GENOMIC DNA]</scope>
    <source>
        <strain evidence="2 3">Egypt</strain>
    </source>
</reference>
<organism evidence="4">
    <name type="scientific">Echinostoma caproni</name>
    <dbReference type="NCBI Taxonomy" id="27848"/>
    <lineage>
        <taxon>Eukaryota</taxon>
        <taxon>Metazoa</taxon>
        <taxon>Spiralia</taxon>
        <taxon>Lophotrochozoa</taxon>
        <taxon>Platyhelminthes</taxon>
        <taxon>Trematoda</taxon>
        <taxon>Digenea</taxon>
        <taxon>Plagiorchiida</taxon>
        <taxon>Echinostomata</taxon>
        <taxon>Echinostomatoidea</taxon>
        <taxon>Echinostomatidae</taxon>
        <taxon>Echinostoma</taxon>
    </lineage>
</organism>
<dbReference type="EMBL" id="UZAN01045147">
    <property type="protein sequence ID" value="VDP82145.1"/>
    <property type="molecule type" value="Genomic_DNA"/>
</dbReference>
<evidence type="ECO:0000313" key="2">
    <source>
        <dbReference type="EMBL" id="VDP82145.1"/>
    </source>
</evidence>
<feature type="compositionally biased region" description="Low complexity" evidence="1">
    <location>
        <begin position="97"/>
        <end position="111"/>
    </location>
</feature>
<accession>A0A183ALK1</accession>
<keyword evidence="3" id="KW-1185">Reference proteome</keyword>
<dbReference type="OrthoDB" id="245697at2759"/>
<evidence type="ECO:0000313" key="4">
    <source>
        <dbReference type="WBParaSite" id="ECPE_0000785501-mRNA-1"/>
    </source>
</evidence>
<dbReference type="WBParaSite" id="ECPE_0000785501-mRNA-1">
    <property type="protein sequence ID" value="ECPE_0000785501-mRNA-1"/>
    <property type="gene ID" value="ECPE_0000785501"/>
</dbReference>
<dbReference type="AlphaFoldDB" id="A0A183ALK1"/>
<name>A0A183ALK1_9TREM</name>
<gene>
    <name evidence="2" type="ORF">ECPE_LOCUS7836</name>
</gene>